<reference evidence="1" key="1">
    <citation type="submission" date="2018-05" db="EMBL/GenBank/DDBJ databases">
        <authorList>
            <person name="Lanie J.A."/>
            <person name="Ng W.-L."/>
            <person name="Kazmierczak K.M."/>
            <person name="Andrzejewski T.M."/>
            <person name="Davidsen T.M."/>
            <person name="Wayne K.J."/>
            <person name="Tettelin H."/>
            <person name="Glass J.I."/>
            <person name="Rusch D."/>
            <person name="Podicherti R."/>
            <person name="Tsui H.-C.T."/>
            <person name="Winkler M.E."/>
        </authorList>
    </citation>
    <scope>NUCLEOTIDE SEQUENCE</scope>
</reference>
<gene>
    <name evidence="1" type="ORF">METZ01_LOCUS201659</name>
</gene>
<dbReference type="AlphaFoldDB" id="A0A382EEA2"/>
<sequence>MRKGLGQIKVFFKFFSGCLQKYTRQRLLSGHRKAAVDIIKAICGHFCRHPRRYFHVAIYNFDLPGP</sequence>
<name>A0A382EEA2_9ZZZZ</name>
<organism evidence="1">
    <name type="scientific">marine metagenome</name>
    <dbReference type="NCBI Taxonomy" id="408172"/>
    <lineage>
        <taxon>unclassified sequences</taxon>
        <taxon>metagenomes</taxon>
        <taxon>ecological metagenomes</taxon>
    </lineage>
</organism>
<proteinExistence type="predicted"/>
<accession>A0A382EEA2</accession>
<protein>
    <submittedName>
        <fullName evidence="1">Uncharacterized protein</fullName>
    </submittedName>
</protein>
<evidence type="ECO:0000313" key="1">
    <source>
        <dbReference type="EMBL" id="SVB48805.1"/>
    </source>
</evidence>
<dbReference type="EMBL" id="UINC01043989">
    <property type="protein sequence ID" value="SVB48805.1"/>
    <property type="molecule type" value="Genomic_DNA"/>
</dbReference>